<sequence length="67" mass="7547">MLLLIVSEAVRERGENRTISCACSHSFPSSTSGEVKDLEREAQRRKEERCYVEGCMDVEGQGRKEAV</sequence>
<evidence type="ECO:0000313" key="2">
    <source>
        <dbReference type="Proteomes" id="UP000812287"/>
    </source>
</evidence>
<feature type="non-terminal residue" evidence="1">
    <location>
        <position position="67"/>
    </location>
</feature>
<dbReference type="EMBL" id="MU250587">
    <property type="protein sequence ID" value="KAG7439679.1"/>
    <property type="molecule type" value="Genomic_DNA"/>
</dbReference>
<name>A0A9P7VGR2_9AGAR</name>
<reference evidence="1" key="1">
    <citation type="submission" date="2020-11" db="EMBL/GenBank/DDBJ databases">
        <title>Adaptations for nitrogen fixation in a non-lichenized fungal sporocarp promotes dispersal by wood-feeding termites.</title>
        <authorList>
            <consortium name="DOE Joint Genome Institute"/>
            <person name="Koch R.A."/>
            <person name="Yoon G."/>
            <person name="Arayal U."/>
            <person name="Lail K."/>
            <person name="Amirebrahimi M."/>
            <person name="Labutti K."/>
            <person name="Lipzen A."/>
            <person name="Riley R."/>
            <person name="Barry K."/>
            <person name="Henrissat B."/>
            <person name="Grigoriev I.V."/>
            <person name="Herr J.R."/>
            <person name="Aime M.C."/>
        </authorList>
    </citation>
    <scope>NUCLEOTIDE SEQUENCE</scope>
    <source>
        <strain evidence="1">MCA 3950</strain>
    </source>
</reference>
<accession>A0A9P7VGR2</accession>
<proteinExistence type="predicted"/>
<dbReference type="RefSeq" id="XP_043033179.1">
    <property type="nucleotide sequence ID" value="XM_043187598.1"/>
</dbReference>
<keyword evidence="2" id="KW-1185">Reference proteome</keyword>
<dbReference type="AlphaFoldDB" id="A0A9P7VGR2"/>
<organism evidence="1 2">
    <name type="scientific">Guyanagaster necrorhizus</name>
    <dbReference type="NCBI Taxonomy" id="856835"/>
    <lineage>
        <taxon>Eukaryota</taxon>
        <taxon>Fungi</taxon>
        <taxon>Dikarya</taxon>
        <taxon>Basidiomycota</taxon>
        <taxon>Agaricomycotina</taxon>
        <taxon>Agaricomycetes</taxon>
        <taxon>Agaricomycetidae</taxon>
        <taxon>Agaricales</taxon>
        <taxon>Marasmiineae</taxon>
        <taxon>Physalacriaceae</taxon>
        <taxon>Guyanagaster</taxon>
    </lineage>
</organism>
<dbReference type="GeneID" id="66109895"/>
<protein>
    <submittedName>
        <fullName evidence="1">Uncharacterized protein</fullName>
    </submittedName>
</protein>
<evidence type="ECO:0000313" key="1">
    <source>
        <dbReference type="EMBL" id="KAG7439679.1"/>
    </source>
</evidence>
<dbReference type="Proteomes" id="UP000812287">
    <property type="component" value="Unassembled WGS sequence"/>
</dbReference>
<gene>
    <name evidence="1" type="ORF">BT62DRAFT_938753</name>
</gene>
<comment type="caution">
    <text evidence="1">The sequence shown here is derived from an EMBL/GenBank/DDBJ whole genome shotgun (WGS) entry which is preliminary data.</text>
</comment>